<proteinExistence type="predicted"/>
<feature type="transmembrane region" description="Helical" evidence="2">
    <location>
        <begin position="116"/>
        <end position="136"/>
    </location>
</feature>
<feature type="region of interest" description="Disordered" evidence="1">
    <location>
        <begin position="1"/>
        <end position="20"/>
    </location>
</feature>
<evidence type="ECO:0000256" key="2">
    <source>
        <dbReference type="SAM" id="Phobius"/>
    </source>
</evidence>
<evidence type="ECO:0000313" key="3">
    <source>
        <dbReference type="EMBL" id="GGX88328.1"/>
    </source>
</evidence>
<feature type="transmembrane region" description="Helical" evidence="2">
    <location>
        <begin position="73"/>
        <end position="96"/>
    </location>
</feature>
<protein>
    <submittedName>
        <fullName evidence="3">Uncharacterized protein</fullName>
    </submittedName>
</protein>
<dbReference type="RefSeq" id="WP_229803355.1">
    <property type="nucleotide sequence ID" value="NZ_BMXS01000005.1"/>
</dbReference>
<sequence length="378" mass="43280">MAKKTATELPKPSGQPHRAGDTEGFFGGRTLFLAPLPLPAGGSRVDFSQGIGELNEVWLDYGVGWPRVSGWQVLLGGYISSFILIVFGLPLGMAAMTSNEDYPFWSEFIYHFYDDLEFSLFVVGCVFILLVGYWPLAHMKRRRLIPVRLNRQRREVCFVPQSPDGRDAEAPVFVPWEAITAWVVEAQGASQYGVHRHYGMGFGHFDAERERWLSLEVMTAALPMAISNWEALRAYMDYEVDSLAEIQDPLGIRRPDDPPWEGVHTVRNARRKLHERRRNGEVGWIYVVFWYLWYLVELGPLPGYLAEGEAWLLRRRGPKALPPEMVEWSKPLPKEQWAQPSEELVRLAAEARRLRRLDPRRPVAEIFAEVYRGKGVVA</sequence>
<keyword evidence="4" id="KW-1185">Reference proteome</keyword>
<gene>
    <name evidence="3" type="ORF">GCM10007160_14730</name>
</gene>
<keyword evidence="2" id="KW-1133">Transmembrane helix</keyword>
<organism evidence="3 4">
    <name type="scientific">Litchfieldella qijiaojingensis</name>
    <dbReference type="NCBI Taxonomy" id="980347"/>
    <lineage>
        <taxon>Bacteria</taxon>
        <taxon>Pseudomonadati</taxon>
        <taxon>Pseudomonadota</taxon>
        <taxon>Gammaproteobacteria</taxon>
        <taxon>Oceanospirillales</taxon>
        <taxon>Halomonadaceae</taxon>
        <taxon>Litchfieldella</taxon>
    </lineage>
</organism>
<keyword evidence="2" id="KW-0812">Transmembrane</keyword>
<comment type="caution">
    <text evidence="3">The sequence shown here is derived from an EMBL/GenBank/DDBJ whole genome shotgun (WGS) entry which is preliminary data.</text>
</comment>
<keyword evidence="2" id="KW-0472">Membrane</keyword>
<dbReference type="Proteomes" id="UP000653056">
    <property type="component" value="Unassembled WGS sequence"/>
</dbReference>
<reference evidence="4" key="1">
    <citation type="journal article" date="2019" name="Int. J. Syst. Evol. Microbiol.">
        <title>The Global Catalogue of Microorganisms (GCM) 10K type strain sequencing project: providing services to taxonomists for standard genome sequencing and annotation.</title>
        <authorList>
            <consortium name="The Broad Institute Genomics Platform"/>
            <consortium name="The Broad Institute Genome Sequencing Center for Infectious Disease"/>
            <person name="Wu L."/>
            <person name="Ma J."/>
        </authorList>
    </citation>
    <scope>NUCLEOTIDE SEQUENCE [LARGE SCALE GENOMIC DNA]</scope>
    <source>
        <strain evidence="4">KCTC 22228</strain>
    </source>
</reference>
<evidence type="ECO:0000313" key="4">
    <source>
        <dbReference type="Proteomes" id="UP000653056"/>
    </source>
</evidence>
<accession>A0ABQ2YMU8</accession>
<evidence type="ECO:0000256" key="1">
    <source>
        <dbReference type="SAM" id="MobiDB-lite"/>
    </source>
</evidence>
<name>A0ABQ2YMU8_9GAMM</name>
<feature type="transmembrane region" description="Helical" evidence="2">
    <location>
        <begin position="280"/>
        <end position="296"/>
    </location>
</feature>
<dbReference type="EMBL" id="BMXS01000005">
    <property type="protein sequence ID" value="GGX88328.1"/>
    <property type="molecule type" value="Genomic_DNA"/>
</dbReference>